<evidence type="ECO:0000259" key="10">
    <source>
        <dbReference type="Pfam" id="PF00593"/>
    </source>
</evidence>
<dbReference type="Proteomes" id="UP001156870">
    <property type="component" value="Unassembled WGS sequence"/>
</dbReference>
<feature type="domain" description="TonB-dependent receptor plug" evidence="11">
    <location>
        <begin position="73"/>
        <end position="196"/>
    </location>
</feature>
<dbReference type="AlphaFoldDB" id="A0AA37T8Q0"/>
<organism evidence="12 13">
    <name type="scientific">Marinibactrum halimedae</name>
    <dbReference type="NCBI Taxonomy" id="1444977"/>
    <lineage>
        <taxon>Bacteria</taxon>
        <taxon>Pseudomonadati</taxon>
        <taxon>Pseudomonadota</taxon>
        <taxon>Gammaproteobacteria</taxon>
        <taxon>Cellvibrionales</taxon>
        <taxon>Cellvibrionaceae</taxon>
        <taxon>Marinibactrum</taxon>
    </lineage>
</organism>
<dbReference type="PANTHER" id="PTHR47234:SF2">
    <property type="entry name" value="TONB-DEPENDENT RECEPTOR"/>
    <property type="match status" value="1"/>
</dbReference>
<evidence type="ECO:0000256" key="5">
    <source>
        <dbReference type="ARBA" id="ARBA00023077"/>
    </source>
</evidence>
<keyword evidence="6 8" id="KW-0472">Membrane</keyword>
<evidence type="ECO:0000256" key="3">
    <source>
        <dbReference type="ARBA" id="ARBA00022452"/>
    </source>
</evidence>
<evidence type="ECO:0000313" key="13">
    <source>
        <dbReference type="Proteomes" id="UP001156870"/>
    </source>
</evidence>
<dbReference type="InterPro" id="IPR037066">
    <property type="entry name" value="Plug_dom_sf"/>
</dbReference>
<feature type="domain" description="TonB-dependent receptor-like beta-barrel" evidence="10">
    <location>
        <begin position="420"/>
        <end position="949"/>
    </location>
</feature>
<evidence type="ECO:0000256" key="4">
    <source>
        <dbReference type="ARBA" id="ARBA00022692"/>
    </source>
</evidence>
<keyword evidence="13" id="KW-1185">Reference proteome</keyword>
<keyword evidence="5 9" id="KW-0798">TonB box</keyword>
<comment type="subcellular location">
    <subcellularLocation>
        <location evidence="1 8">Cell outer membrane</location>
        <topology evidence="1 8">Multi-pass membrane protein</topology>
    </subcellularLocation>
</comment>
<comment type="similarity">
    <text evidence="8 9">Belongs to the TonB-dependent receptor family.</text>
</comment>
<dbReference type="EMBL" id="BSPD01000037">
    <property type="protein sequence ID" value="GLS26021.1"/>
    <property type="molecule type" value="Genomic_DNA"/>
</dbReference>
<dbReference type="Pfam" id="PF07715">
    <property type="entry name" value="Plug"/>
    <property type="match status" value="1"/>
</dbReference>
<dbReference type="Pfam" id="PF00593">
    <property type="entry name" value="TonB_dep_Rec_b-barrel"/>
    <property type="match status" value="1"/>
</dbReference>
<dbReference type="Gene3D" id="2.40.170.20">
    <property type="entry name" value="TonB-dependent receptor, beta-barrel domain"/>
    <property type="match status" value="1"/>
</dbReference>
<gene>
    <name evidence="12" type="primary">btuB_2</name>
    <name evidence="12" type="ORF">GCM10007877_17360</name>
</gene>
<sequence>MKTNLFPPAQTAQKCAATHSAAPNRRWLSIAIAAASTVFCGSEIAMAQEDGQQVMEEVMVTGSRILRNPLNDPAPVMDISETDLERTGLTNIGSMLQQLPMTGSAINAKFNVPGNSGFPADGSGIGAGAVQVSLRNVGAKRTLILVDGKRWVAGASASGVPNAVDLNTIPSNVIKRVEVLQDGASAIYGSDAIGGVINIITHSDFEGVRFSTQTGEYLSEGDGETSEHSFLWGGKSEDTHFVFSANYAEEKAVLTSDRDQSAFPSPFATSCEAGGCSSFTPQGRFILGPELGGANLALNDGVLNDGAGNIPSFDPNNPTAGDFHEFTNADRFNFNGENFNYLQTPNERINLYTEVTHDFSETFSWRTKASYTNRKSNTQGAPEPLCFGNGCGNAIMENIVIDADQIYNPFGVDLSVADGTLDFFGRRPLESGPRIFEQDVDTYFISSGLEGEFEFAERTFYWDATASYGENSGFQQKRGAHNAARIAIALGDPAVCAAVPGCVPFNLFGGQGPDGTGSITEEMLDFIGFTQRDYSEQTLIDYSANITGELASLPAGPLAFASGFEFRKHKGSFQPDPVAASGETAGIPAGATAGSFDVTEYYAELNVPILAGVAGADYLELNLALRNSDYSNFGNESTYKVGALWRPIADVSLRSSVSTGIRAPGIGELFGGNARSDFNFTDPCSGLTADSSEDLINNCAALGVPAGMSQPNPQLSSISFGNEELSPETSDSFTFGIVYSPSWVDNVSWMESLTASVDFYELEIDDAIQAPNPGDTIAACVETLDPFYCNSVERAASGVVNFVNTPLNNIGAVEASGYDIALRYLSPMSDFGQFGLRFNATHLSDYTEKTENPDGSFSKTDFTGLITDETFQRAFPEWRYTSNVDWNYENWTAGITFRYVDQMTQPIVREGQTRGVKLGSEFYTDLQLQYRPTLSSSKEVTITVGANNIFDNDPSVCDDACGSTSMSPVVHDLPGTVAYLRLSVDM</sequence>
<evidence type="ECO:0000256" key="1">
    <source>
        <dbReference type="ARBA" id="ARBA00004571"/>
    </source>
</evidence>
<dbReference type="SUPFAM" id="SSF56935">
    <property type="entry name" value="Porins"/>
    <property type="match status" value="1"/>
</dbReference>
<name>A0AA37T8Q0_9GAMM</name>
<keyword evidence="7 8" id="KW-0998">Cell outer membrane</keyword>
<accession>A0AA37T8Q0</accession>
<dbReference type="InterPro" id="IPR039426">
    <property type="entry name" value="TonB-dep_rcpt-like"/>
</dbReference>
<protein>
    <submittedName>
        <fullName evidence="12">TonB-dependent receptor</fullName>
    </submittedName>
</protein>
<keyword evidence="12" id="KW-0675">Receptor</keyword>
<dbReference type="PANTHER" id="PTHR47234">
    <property type="match status" value="1"/>
</dbReference>
<proteinExistence type="inferred from homology"/>
<comment type="caution">
    <text evidence="12">The sequence shown here is derived from an EMBL/GenBank/DDBJ whole genome shotgun (WGS) entry which is preliminary data.</text>
</comment>
<dbReference type="GO" id="GO:0009279">
    <property type="term" value="C:cell outer membrane"/>
    <property type="evidence" value="ECO:0007669"/>
    <property type="project" value="UniProtKB-SubCell"/>
</dbReference>
<dbReference type="PROSITE" id="PS52016">
    <property type="entry name" value="TONB_DEPENDENT_REC_3"/>
    <property type="match status" value="1"/>
</dbReference>
<dbReference type="InterPro" id="IPR036942">
    <property type="entry name" value="Beta-barrel_TonB_sf"/>
</dbReference>
<dbReference type="InterPro" id="IPR012910">
    <property type="entry name" value="Plug_dom"/>
</dbReference>
<evidence type="ECO:0000256" key="7">
    <source>
        <dbReference type="ARBA" id="ARBA00023237"/>
    </source>
</evidence>
<evidence type="ECO:0000256" key="6">
    <source>
        <dbReference type="ARBA" id="ARBA00023136"/>
    </source>
</evidence>
<keyword evidence="3 8" id="KW-1134">Transmembrane beta strand</keyword>
<evidence type="ECO:0000256" key="8">
    <source>
        <dbReference type="PROSITE-ProRule" id="PRU01360"/>
    </source>
</evidence>
<evidence type="ECO:0000313" key="12">
    <source>
        <dbReference type="EMBL" id="GLS26021.1"/>
    </source>
</evidence>
<keyword evidence="4 8" id="KW-0812">Transmembrane</keyword>
<evidence type="ECO:0000256" key="9">
    <source>
        <dbReference type="RuleBase" id="RU003357"/>
    </source>
</evidence>
<evidence type="ECO:0000259" key="11">
    <source>
        <dbReference type="Pfam" id="PF07715"/>
    </source>
</evidence>
<dbReference type="Gene3D" id="2.170.130.10">
    <property type="entry name" value="TonB-dependent receptor, plug domain"/>
    <property type="match status" value="1"/>
</dbReference>
<dbReference type="RefSeq" id="WP_232593211.1">
    <property type="nucleotide sequence ID" value="NZ_BSPD01000037.1"/>
</dbReference>
<evidence type="ECO:0000256" key="2">
    <source>
        <dbReference type="ARBA" id="ARBA00022448"/>
    </source>
</evidence>
<keyword evidence="2 8" id="KW-0813">Transport</keyword>
<dbReference type="InterPro" id="IPR000531">
    <property type="entry name" value="Beta-barrel_TonB"/>
</dbReference>
<reference evidence="12 13" key="1">
    <citation type="journal article" date="2014" name="Int. J. Syst. Evol. Microbiol.">
        <title>Complete genome sequence of Corynebacterium casei LMG S-19264T (=DSM 44701T), isolated from a smear-ripened cheese.</title>
        <authorList>
            <consortium name="US DOE Joint Genome Institute (JGI-PGF)"/>
            <person name="Walter F."/>
            <person name="Albersmeier A."/>
            <person name="Kalinowski J."/>
            <person name="Ruckert C."/>
        </authorList>
    </citation>
    <scope>NUCLEOTIDE SEQUENCE [LARGE SCALE GENOMIC DNA]</scope>
    <source>
        <strain evidence="12 13">NBRC 110095</strain>
    </source>
</reference>